<dbReference type="GO" id="GO:0015075">
    <property type="term" value="F:monoatomic ion transmembrane transporter activity"/>
    <property type="evidence" value="ECO:0007669"/>
    <property type="project" value="InterPro"/>
</dbReference>
<protein>
    <submittedName>
        <fullName evidence="11">Sidoreflexin</fullName>
    </submittedName>
</protein>
<evidence type="ECO:0000313" key="10">
    <source>
        <dbReference type="Proteomes" id="UP000095287"/>
    </source>
</evidence>
<accession>A0A1I7Y406</accession>
<dbReference type="GO" id="GO:0140300">
    <property type="term" value="P:serine import into mitochondrion"/>
    <property type="evidence" value="ECO:0007669"/>
    <property type="project" value="TreeGrafter"/>
</dbReference>
<dbReference type="Proteomes" id="UP000095287">
    <property type="component" value="Unplaced"/>
</dbReference>
<keyword evidence="7" id="KW-0496">Mitochondrion</keyword>
<comment type="similarity">
    <text evidence="2">Belongs to the sideroflexin family.</text>
</comment>
<proteinExistence type="inferred from homology"/>
<evidence type="ECO:0000256" key="3">
    <source>
        <dbReference type="ARBA" id="ARBA00022448"/>
    </source>
</evidence>
<keyword evidence="4" id="KW-0812">Transmembrane</keyword>
<evidence type="ECO:0000313" key="11">
    <source>
        <dbReference type="WBParaSite" id="L893_g12249.t2"/>
    </source>
</evidence>
<keyword evidence="8" id="KW-0472">Membrane</keyword>
<dbReference type="Pfam" id="PF03820">
    <property type="entry name" value="SFXNs"/>
    <property type="match status" value="2"/>
</dbReference>
<sequence>MSSELVLSLVTRPDVSKPRWSQESFEGRLRHFYSTVNPLNILVSSEGLETSRKVISDYKKGIVGPSLTVDQLWRHKQIYDSAFHPETGEKMFILGRMSAQVPCNMIITGGLLTFYKNPRGVFFWHWLNQSFNANVNYANRSGENPITLKELGCAYVGATTGALAVAFGLNQVVGKFPPLELGCAYVGATTGALAVAFGLNQVVGKFPPLVGRLVPFAAVACANAINIPLMRYKEFTDGITLEDETGRVVGKSTSIAKFAVTEVVVSRVGMALPYMVLTPVIMNQIVKTMWYQRRPWTAGPIQTVLAGLGLLVSTPFCCALFPQKKSIEVAKLDEAARAQVEAVPNPPKVVYYNKGL</sequence>
<reference evidence="11" key="1">
    <citation type="submission" date="2016-11" db="UniProtKB">
        <authorList>
            <consortium name="WormBaseParasite"/>
        </authorList>
    </citation>
    <scope>IDENTIFICATION</scope>
</reference>
<keyword evidence="3" id="KW-0813">Transport</keyword>
<name>A0A1I7Y406_9BILA</name>
<dbReference type="PANTHER" id="PTHR11153">
    <property type="entry name" value="SIDEROFLEXIN"/>
    <property type="match status" value="1"/>
</dbReference>
<evidence type="ECO:0000256" key="4">
    <source>
        <dbReference type="ARBA" id="ARBA00022692"/>
    </source>
</evidence>
<dbReference type="InterPro" id="IPR004686">
    <property type="entry name" value="Mtc"/>
</dbReference>
<organism evidence="10 11">
    <name type="scientific">Steinernema glaseri</name>
    <dbReference type="NCBI Taxonomy" id="37863"/>
    <lineage>
        <taxon>Eukaryota</taxon>
        <taxon>Metazoa</taxon>
        <taxon>Ecdysozoa</taxon>
        <taxon>Nematoda</taxon>
        <taxon>Chromadorea</taxon>
        <taxon>Rhabditida</taxon>
        <taxon>Tylenchina</taxon>
        <taxon>Panagrolaimomorpha</taxon>
        <taxon>Strongyloidoidea</taxon>
        <taxon>Steinernematidae</taxon>
        <taxon>Steinernema</taxon>
    </lineage>
</organism>
<comment type="subcellular location">
    <subcellularLocation>
        <location evidence="1">Mitochondrion membrane</location>
        <topology evidence="1">Multi-pass membrane protein</topology>
    </subcellularLocation>
</comment>
<evidence type="ECO:0000256" key="5">
    <source>
        <dbReference type="ARBA" id="ARBA00022970"/>
    </source>
</evidence>
<evidence type="ECO:0000256" key="8">
    <source>
        <dbReference type="ARBA" id="ARBA00023136"/>
    </source>
</evidence>
<keyword evidence="6" id="KW-1133">Transmembrane helix</keyword>
<dbReference type="GO" id="GO:0005743">
    <property type="term" value="C:mitochondrial inner membrane"/>
    <property type="evidence" value="ECO:0007669"/>
    <property type="project" value="TreeGrafter"/>
</dbReference>
<evidence type="ECO:0000256" key="9">
    <source>
        <dbReference type="ARBA" id="ARBA00036416"/>
    </source>
</evidence>
<keyword evidence="5" id="KW-0029">Amino-acid transport</keyword>
<keyword evidence="10" id="KW-1185">Reference proteome</keyword>
<dbReference type="AlphaFoldDB" id="A0A1I7Y406"/>
<dbReference type="WBParaSite" id="L893_g12249.t2">
    <property type="protein sequence ID" value="L893_g12249.t2"/>
    <property type="gene ID" value="L893_g12249"/>
</dbReference>
<evidence type="ECO:0000256" key="2">
    <source>
        <dbReference type="ARBA" id="ARBA00005974"/>
    </source>
</evidence>
<dbReference type="PANTHER" id="PTHR11153:SF20">
    <property type="entry name" value="SIDEROFLEXIN-3"/>
    <property type="match status" value="1"/>
</dbReference>
<evidence type="ECO:0000256" key="6">
    <source>
        <dbReference type="ARBA" id="ARBA00022989"/>
    </source>
</evidence>
<evidence type="ECO:0000256" key="1">
    <source>
        <dbReference type="ARBA" id="ARBA00004225"/>
    </source>
</evidence>
<evidence type="ECO:0000256" key="7">
    <source>
        <dbReference type="ARBA" id="ARBA00023128"/>
    </source>
</evidence>
<comment type="catalytic activity">
    <reaction evidence="9">
        <text>L-serine(in) = L-serine(out)</text>
        <dbReference type="Rhea" id="RHEA:35031"/>
        <dbReference type="ChEBI" id="CHEBI:33384"/>
    </reaction>
</comment>